<name>A0A8J6BPA7_ZIZPA</name>
<comment type="caution">
    <text evidence="1">The sequence shown here is derived from an EMBL/GenBank/DDBJ whole genome shotgun (WGS) entry which is preliminary data.</text>
</comment>
<proteinExistence type="predicted"/>
<dbReference type="Proteomes" id="UP000729402">
    <property type="component" value="Unassembled WGS sequence"/>
</dbReference>
<accession>A0A8J6BPA7</accession>
<protein>
    <submittedName>
        <fullName evidence="1">Uncharacterized protein</fullName>
    </submittedName>
</protein>
<sequence length="87" mass="9930">MGHRSRGILYHNHQLTSSLADTRSPENSRDGIVVLMININMQIFLGIWDRKNPLMKMVDAIVVDGVELHLVDFIKHSITLDDGKIFM</sequence>
<dbReference type="EMBL" id="JAAALK010000082">
    <property type="protein sequence ID" value="KAG8088720.1"/>
    <property type="molecule type" value="Genomic_DNA"/>
</dbReference>
<reference evidence="1" key="2">
    <citation type="submission" date="2021-02" db="EMBL/GenBank/DDBJ databases">
        <authorList>
            <person name="Kimball J.A."/>
            <person name="Haas M.W."/>
            <person name="Macchietto M."/>
            <person name="Kono T."/>
            <person name="Duquette J."/>
            <person name="Shao M."/>
        </authorList>
    </citation>
    <scope>NUCLEOTIDE SEQUENCE</scope>
    <source>
        <tissue evidence="1">Fresh leaf tissue</tissue>
    </source>
</reference>
<keyword evidence="2" id="KW-1185">Reference proteome</keyword>
<gene>
    <name evidence="1" type="ORF">GUJ93_ZPchr0010g8155</name>
</gene>
<evidence type="ECO:0000313" key="2">
    <source>
        <dbReference type="Proteomes" id="UP000729402"/>
    </source>
</evidence>
<dbReference type="AlphaFoldDB" id="A0A8J6BPA7"/>
<organism evidence="1 2">
    <name type="scientific">Zizania palustris</name>
    <name type="common">Northern wild rice</name>
    <dbReference type="NCBI Taxonomy" id="103762"/>
    <lineage>
        <taxon>Eukaryota</taxon>
        <taxon>Viridiplantae</taxon>
        <taxon>Streptophyta</taxon>
        <taxon>Embryophyta</taxon>
        <taxon>Tracheophyta</taxon>
        <taxon>Spermatophyta</taxon>
        <taxon>Magnoliopsida</taxon>
        <taxon>Liliopsida</taxon>
        <taxon>Poales</taxon>
        <taxon>Poaceae</taxon>
        <taxon>BOP clade</taxon>
        <taxon>Oryzoideae</taxon>
        <taxon>Oryzeae</taxon>
        <taxon>Zizaniinae</taxon>
        <taxon>Zizania</taxon>
    </lineage>
</organism>
<reference evidence="1" key="1">
    <citation type="journal article" date="2021" name="bioRxiv">
        <title>Whole Genome Assembly and Annotation of Northern Wild Rice, Zizania palustris L., Supports a Whole Genome Duplication in the Zizania Genus.</title>
        <authorList>
            <person name="Haas M."/>
            <person name="Kono T."/>
            <person name="Macchietto M."/>
            <person name="Millas R."/>
            <person name="McGilp L."/>
            <person name="Shao M."/>
            <person name="Duquette J."/>
            <person name="Hirsch C.N."/>
            <person name="Kimball J."/>
        </authorList>
    </citation>
    <scope>NUCLEOTIDE SEQUENCE</scope>
    <source>
        <tissue evidence="1">Fresh leaf tissue</tissue>
    </source>
</reference>
<evidence type="ECO:0000313" key="1">
    <source>
        <dbReference type="EMBL" id="KAG8088720.1"/>
    </source>
</evidence>